<dbReference type="RefSeq" id="XP_051359623.1">
    <property type="nucleotide sequence ID" value="XM_051509325.1"/>
</dbReference>
<reference evidence="4" key="1">
    <citation type="journal article" date="2021" name="J Fungi (Basel)">
        <title>Genomic and Metabolomic Analyses of the Marine Fungus Emericellopsis cladophorae: Insights into Saltwater Adaptability Mechanisms and Its Biosynthetic Potential.</title>
        <authorList>
            <person name="Goncalves M.F.M."/>
            <person name="Hilario S."/>
            <person name="Van de Peer Y."/>
            <person name="Esteves A.C."/>
            <person name="Alves A."/>
        </authorList>
    </citation>
    <scope>NUCLEOTIDE SEQUENCE</scope>
    <source>
        <strain evidence="4">MUM 19.33</strain>
    </source>
</reference>
<dbReference type="Proteomes" id="UP001055219">
    <property type="component" value="Unassembled WGS sequence"/>
</dbReference>
<evidence type="ECO:0000313" key="5">
    <source>
        <dbReference type="Proteomes" id="UP001055219"/>
    </source>
</evidence>
<keyword evidence="5" id="KW-1185">Reference proteome</keyword>
<organism evidence="4 5">
    <name type="scientific">Emericellopsis cladophorae</name>
    <dbReference type="NCBI Taxonomy" id="2686198"/>
    <lineage>
        <taxon>Eukaryota</taxon>
        <taxon>Fungi</taxon>
        <taxon>Dikarya</taxon>
        <taxon>Ascomycota</taxon>
        <taxon>Pezizomycotina</taxon>
        <taxon>Sordariomycetes</taxon>
        <taxon>Hypocreomycetidae</taxon>
        <taxon>Hypocreales</taxon>
        <taxon>Bionectriaceae</taxon>
        <taxon>Emericellopsis</taxon>
    </lineage>
</organism>
<dbReference type="AlphaFoldDB" id="A0A9P9XVU5"/>
<dbReference type="GO" id="GO:0071966">
    <property type="term" value="P:fungal-type cell wall polysaccharide metabolic process"/>
    <property type="evidence" value="ECO:0007669"/>
    <property type="project" value="TreeGrafter"/>
</dbReference>
<evidence type="ECO:0000313" key="4">
    <source>
        <dbReference type="EMBL" id="KAI6778767.1"/>
    </source>
</evidence>
<proteinExistence type="predicted"/>
<dbReference type="GO" id="GO:0009277">
    <property type="term" value="C:fungal-type cell wall"/>
    <property type="evidence" value="ECO:0007669"/>
    <property type="project" value="TreeGrafter"/>
</dbReference>
<dbReference type="OrthoDB" id="43654at2759"/>
<feature type="signal peptide" evidence="2">
    <location>
        <begin position="1"/>
        <end position="21"/>
    </location>
</feature>
<dbReference type="PANTHER" id="PTHR34154">
    <property type="entry name" value="ALKALI-SENSITIVE LINKAGE PROTEIN 1"/>
    <property type="match status" value="1"/>
</dbReference>
<gene>
    <name evidence="4" type="ORF">J7T54_007419</name>
</gene>
<name>A0A9P9XVU5_9HYPO</name>
<dbReference type="Gene3D" id="3.20.20.80">
    <property type="entry name" value="Glycosidases"/>
    <property type="match status" value="1"/>
</dbReference>
<dbReference type="PANTHER" id="PTHR34154:SF13">
    <property type="entry name" value="ASL1-LIKE GLYCOSYL HYDROLASE CATALYTIC DOMAIN-CONTAINING PROTEIN"/>
    <property type="match status" value="1"/>
</dbReference>
<sequence length="396" mass="41709">MLTSKALTAAVLTVLTGQAVAANSHRHLHRAEIAKRAMHTDWVTVHQTVYVTAGHVPQPTAVAEADAPQQVPQEAVSQAPQAEDKAVAENPVVPEAPVVSQAPAVAPVVAPAPTTTLATLVKPAPIVEISASIDLPSVPEPSKEPETPSGGSGSGSGVSGKRGIAYNDPNMANTFAQSCESCSWAYSWGSTAGSLDKNIQYIPMLWGDSSPHTDHWDQNCRSALDAGSPAILSFNEPDHAEQANISPAQAAASHAKLINPYAGQALIGSPGVTNSGDPGQGLEWLQSFMDACKAQDGGCAIDFCAIHWYSEAQYADTLFEHIEKAHEICDNKPIWLTEFAPLGSDADKEDFMKTVIPKLDAIEYLDAYSYFMVSEGNLMSTASSLSSVGSLYASVA</sequence>
<dbReference type="GeneID" id="75833894"/>
<accession>A0A9P9XVU5</accession>
<reference evidence="4" key="2">
    <citation type="submission" date="2022-07" db="EMBL/GenBank/DDBJ databases">
        <authorList>
            <person name="Goncalves M.F.M."/>
            <person name="Hilario S."/>
            <person name="Van De Peer Y."/>
            <person name="Esteves A.C."/>
            <person name="Alves A."/>
        </authorList>
    </citation>
    <scope>NUCLEOTIDE SEQUENCE</scope>
    <source>
        <strain evidence="4">MUM 19.33</strain>
    </source>
</reference>
<dbReference type="SUPFAM" id="SSF51445">
    <property type="entry name" value="(Trans)glycosidases"/>
    <property type="match status" value="1"/>
</dbReference>
<evidence type="ECO:0000256" key="1">
    <source>
        <dbReference type="SAM" id="MobiDB-lite"/>
    </source>
</evidence>
<dbReference type="Pfam" id="PF11790">
    <property type="entry name" value="Glyco_hydro_cc"/>
    <property type="match status" value="1"/>
</dbReference>
<dbReference type="InterPro" id="IPR024655">
    <property type="entry name" value="Asl1_glyco_hydro_catalytic"/>
</dbReference>
<feature type="chain" id="PRO_5040249517" description="Asl1-like glycosyl hydrolase catalytic domain-containing protein" evidence="2">
    <location>
        <begin position="22"/>
        <end position="396"/>
    </location>
</feature>
<keyword evidence="2" id="KW-0732">Signal</keyword>
<evidence type="ECO:0000259" key="3">
    <source>
        <dbReference type="Pfam" id="PF11790"/>
    </source>
</evidence>
<feature type="region of interest" description="Disordered" evidence="1">
    <location>
        <begin position="132"/>
        <end position="163"/>
    </location>
</feature>
<feature type="domain" description="Asl1-like glycosyl hydrolase catalytic" evidence="3">
    <location>
        <begin position="163"/>
        <end position="392"/>
    </location>
</feature>
<comment type="caution">
    <text evidence="4">The sequence shown here is derived from an EMBL/GenBank/DDBJ whole genome shotgun (WGS) entry which is preliminary data.</text>
</comment>
<feature type="compositionally biased region" description="Gly residues" evidence="1">
    <location>
        <begin position="150"/>
        <end position="160"/>
    </location>
</feature>
<dbReference type="InterPro" id="IPR053183">
    <property type="entry name" value="ASL1"/>
</dbReference>
<evidence type="ECO:0000256" key="2">
    <source>
        <dbReference type="SAM" id="SignalP"/>
    </source>
</evidence>
<dbReference type="EMBL" id="JAGIXG020000059">
    <property type="protein sequence ID" value="KAI6778767.1"/>
    <property type="molecule type" value="Genomic_DNA"/>
</dbReference>
<protein>
    <recommendedName>
        <fullName evidence="3">Asl1-like glycosyl hydrolase catalytic domain-containing protein</fullName>
    </recommendedName>
</protein>
<dbReference type="InterPro" id="IPR017853">
    <property type="entry name" value="GH"/>
</dbReference>